<sequence>MCASNQYSGMDGRSLENSYTNIFALTDLSGIQYRKYVLKEEKMYGVYEDPILASYSNCLKQNLMCAWVRTKKEKSEPQKPYLFSNFTRELWVFWYGSGDTVSWESCISPDLEKVSDGNWKKGLSYETRCIFFKALHNVLERCLLSKGFIRLGLWFLQPCSSLYNRDKVQYSINFSFFLHGESTVCSSLDIRQFPKVKVLNSRIFSLCLKSKQRVSVILSPYGISARLVVPSIGAKEPSNSQLDNWMRFYPIRSDGCDFNPLNFYLGPTGGNDFLTPTKSSPQQSTKNESGTKKSPNPSGSGEKLPKFVDVLLGGYRMRYPACFVLISEEVLESLLSDSGSRTSLASHASDSVPATSEHVSHPACQSLEPDVLGRFSNLSNVGKMSSHPRLPLTKLPSARRRRHLADRALRRALRSELSFLHSNSQSDRLENYLSYSHLPGLRSSRFFTPSSSTEHGLCEPNGRIGPISHLSCSPSVLPSSSVPTFLPLHRRAFNVSHATHSFLDELDSYCDKTRSPPLTNTDPMMPTLSPQQPAPGHQTGHNSMQSATVTTTATSNVLSDSSVFTPPTCYVSQPPINRGSSVPTNLPPCLLNPATPYVRGSPTLKPDEVERGSMGKPPPCLAKVSPPRSVPPLPSVPGTASVDDGAAFPSPRPLYNSWLVEQAVRAIQRGSCVTHKQPLISLSRVDKMNILDSSLSAPSDPLIPGLVKPPNDGVIRLLKPGLHDQATDAYTFKSEDSDTPGHCYPYASNPSSVLSAYGKDPDSGSIDGFPSSEEHLRELDEDYLKPETASQILMRTRARRLPPGRSLFSSSGSGHLDPSELALMFPTPPSHDTHQPSPTDISMLVAAASTTLSLPGMTNSNPCTPTASAAAASSQATDLNRTALTSPCNPTSTVNMETVGHVFPHLTKFLFDQSGLDGASAQDWAFLRPTAPHFHIPSMYKLSMEEFLIYRESLPHSQPTYDHRSLSSDQLNTFNLTPQSTTSVPSATTLSQTVASSPAKSHGSRIAACEPLDPLKPVGSALKSQLTYALEVSETREADPLKLVLILSDSLLSLFRDHNFDSCNICECTSSVFGSEMEIYLPNPRLPQPVPPESAVSLRTPLSAAPCSAFSLEDQLNPTFSVSRSCTCGFSAFVNRRYATSGNLFYEDQLEVSALSIARFFLADRVQITDPPCPRLPPPPPLAQPSAYSRNDGWWAGRTCPNATHMALLHRWTCGSLEEFGVRLLVDWLNHDDLTATSTSKENLFDYTDACALTASAIEQSVLDPHSLDSSMEVDRMSSEDLPLDEATREEGIAFHPAFFHRASAEIPANKNDQIRLLESVRPWLQEAISSTRLLESNYKVDGPLTWKAFHQLAGRGANESCKPQPIPPFLVGGPDKDSLLISPFGVRDWDCLALAPLSRPKRVAFAVVLPAILAGPFGNASSGGGGGATSTSESPVNAYTSPRPSPLPTTAPMSALANFFRELSYAYENCRLGQHYPYFNPVAGSPETSFIPVCSPQDETDPDIATVSSLAPMSADLRRRLLRRLQTHTPSPEHFLQHLQFYVATAIHTTVKLLAERGVALPDGRRSSLVFPAFSSSASFAAAAAAAPAEGPQQSRLRSTVAAAAVSAAPRSPMPIASKTSPASGEGPLTTAYEGPPVDSDINTSLLIYLVNPFTQFADMDEEFQRLTTQALVGAGTRILSLLPDSWRQRVSFQLLPMEHTTSDYLPRLKSMALSVYSFIDRFIEPSLINANRTLTGMGPAAEKEFISATGEHLHARRVYSPAYTLAQRPDLWGQWCLHPSEPLENSSVLFVSYCLSEDQQWLLAACTDEQGSMLEHTFINIKMPEFMRCAVPPPPTPATPAAPEAASSTHLSSRRLGLACLWDFIISILATTSNPWRLVIGRLGRLGHGELKGWSGLLSSKNLQDVNQSLRANCALCATATSVSTTSARHMYNGKTTTTISLVAGGGVNSCVHEIPSVLSACLVSIEPQSTFRLFPFSDLHMGESWLSSGGVGGASGFGAPGGSNSGAGGGGVGGGGGGNAGAAYGAVGMCPFNSGFVSASGYAPSTTHILVFPTSPSARAQSEHDVFSRLTDLNLTDELLDYSNGIYPGLDDQAMNQSILDFPDPGERNSSVVQLRADSATIAEPDITGLSYDAACRVLAKHYLSHALLPFGVPDPQLELPSLMQQPLAMGYYISTAPTGPMPAWFWSACRQTSQSNPVCLKSALHLHLSLVGNDDAVTTDTAVSSGVAGSADGGRGYAGHLLDSTVTCDVLRFVLESYNSLSWLTYDPVTNDRRSCLPFHILALAQLSQATRIFT</sequence>
<comment type="function">
    <text evidence="9">Component of the Mediator complex, a coactivator involved in regulated transcription of nearly all RNA polymerase II-dependent genes. Mediator functions as a bridge to convey information from gene-specific regulatory proteins to the basal RNA polymerase II transcription machinery. Mediator is recruited to promoters by direct interactions with regulatory proteins and serves as a scaffold for the assembly of a functional preinitiation complex with RNA polymerase II and the general transcription factors.</text>
</comment>
<comment type="subunit">
    <text evidence="9">Component of the Mediator complex.</text>
</comment>
<keyword evidence="6 9" id="KW-0010">Activator</keyword>
<evidence type="ECO:0000256" key="4">
    <source>
        <dbReference type="ARBA" id="ARBA00022491"/>
    </source>
</evidence>
<evidence type="ECO:0000259" key="11">
    <source>
        <dbReference type="Pfam" id="PF06333"/>
    </source>
</evidence>
<evidence type="ECO:0000256" key="7">
    <source>
        <dbReference type="ARBA" id="ARBA00023163"/>
    </source>
</evidence>
<evidence type="ECO:0000256" key="8">
    <source>
        <dbReference type="ARBA" id="ARBA00023242"/>
    </source>
</evidence>
<dbReference type="GO" id="GO:0003713">
    <property type="term" value="F:transcription coactivator activity"/>
    <property type="evidence" value="ECO:0007669"/>
    <property type="project" value="TreeGrafter"/>
</dbReference>
<feature type="region of interest" description="Disordered" evidence="10">
    <location>
        <begin position="787"/>
        <end position="839"/>
    </location>
</feature>
<dbReference type="Pfam" id="PF06333">
    <property type="entry name" value="Med13_C"/>
    <property type="match status" value="2"/>
</dbReference>
<keyword evidence="5 9" id="KW-0805">Transcription regulation</keyword>
<comment type="subcellular location">
    <subcellularLocation>
        <location evidence="1 9">Nucleus</location>
    </subcellularLocation>
</comment>
<comment type="similarity">
    <text evidence="2 9">Belongs to the Mediator complex subunit 13 family.</text>
</comment>
<keyword evidence="8 9" id="KW-0539">Nucleus</keyword>
<evidence type="ECO:0000256" key="10">
    <source>
        <dbReference type="SAM" id="MobiDB-lite"/>
    </source>
</evidence>
<dbReference type="PANTHER" id="PTHR48249:SF3">
    <property type="entry name" value="MEDIATOR OF RNA POLYMERASE II TRANSCRIPTION SUBUNIT 13"/>
    <property type="match status" value="1"/>
</dbReference>
<feature type="domain" description="Mediator complex subunit Med13 C-terminal" evidence="11">
    <location>
        <begin position="2044"/>
        <end position="2288"/>
    </location>
</feature>
<reference evidence="14" key="1">
    <citation type="submission" date="2016-01" db="EMBL/GenBank/DDBJ databases">
        <title>Reference transcriptome for the parasite Schistocephalus solidus: insights into the molecular evolution of parasitism.</title>
        <authorList>
            <person name="Hebert F.O."/>
            <person name="Grambauer S."/>
            <person name="Barber I."/>
            <person name="Landry C.R."/>
            <person name="Aubin-Horth N."/>
        </authorList>
    </citation>
    <scope>NUCLEOTIDE SEQUENCE</scope>
</reference>
<proteinExistence type="inferred from homology"/>
<gene>
    <name evidence="14" type="primary">MD13L</name>
    <name evidence="14" type="ORF">TR155849</name>
</gene>
<keyword evidence="4 9" id="KW-0678">Repressor</keyword>
<evidence type="ECO:0000256" key="3">
    <source>
        <dbReference type="ARBA" id="ARBA00019618"/>
    </source>
</evidence>
<feature type="domain" description="Mediator complex subunit Med13 C-terminal" evidence="11">
    <location>
        <begin position="1761"/>
        <end position="1979"/>
    </location>
</feature>
<feature type="region of interest" description="Disordered" evidence="10">
    <location>
        <begin position="516"/>
        <end position="543"/>
    </location>
</feature>
<dbReference type="Pfam" id="PF11597">
    <property type="entry name" value="Med13_N"/>
    <property type="match status" value="1"/>
</dbReference>
<dbReference type="GO" id="GO:0045944">
    <property type="term" value="P:positive regulation of transcription by RNA polymerase II"/>
    <property type="evidence" value="ECO:0007669"/>
    <property type="project" value="TreeGrafter"/>
</dbReference>
<dbReference type="InterPro" id="IPR009401">
    <property type="entry name" value="Med13_C"/>
</dbReference>
<feature type="region of interest" description="Disordered" evidence="10">
    <location>
        <begin position="342"/>
        <end position="363"/>
    </location>
</feature>
<evidence type="ECO:0000256" key="6">
    <source>
        <dbReference type="ARBA" id="ARBA00023159"/>
    </source>
</evidence>
<organism evidence="14">
    <name type="scientific">Schistocephalus solidus</name>
    <name type="common">Tapeworm</name>
    <dbReference type="NCBI Taxonomy" id="70667"/>
    <lineage>
        <taxon>Eukaryota</taxon>
        <taxon>Metazoa</taxon>
        <taxon>Spiralia</taxon>
        <taxon>Lophotrochozoa</taxon>
        <taxon>Platyhelminthes</taxon>
        <taxon>Cestoda</taxon>
        <taxon>Eucestoda</taxon>
        <taxon>Diphyllobothriidea</taxon>
        <taxon>Diphyllobothriidae</taxon>
        <taxon>Schistocephalus</taxon>
    </lineage>
</organism>
<feature type="region of interest" description="Disordered" evidence="10">
    <location>
        <begin position="1613"/>
        <end position="1636"/>
    </location>
</feature>
<evidence type="ECO:0000256" key="9">
    <source>
        <dbReference type="RuleBase" id="RU364134"/>
    </source>
</evidence>
<dbReference type="Pfam" id="PF18296">
    <property type="entry name" value="MID_MedPIWI"/>
    <property type="match status" value="1"/>
</dbReference>
<evidence type="ECO:0000256" key="1">
    <source>
        <dbReference type="ARBA" id="ARBA00004123"/>
    </source>
</evidence>
<feature type="domain" description="MID" evidence="13">
    <location>
        <begin position="1454"/>
        <end position="1719"/>
    </location>
</feature>
<accession>A0A0X3NM17</accession>
<evidence type="ECO:0000259" key="12">
    <source>
        <dbReference type="Pfam" id="PF11597"/>
    </source>
</evidence>
<dbReference type="InterPro" id="IPR021643">
    <property type="entry name" value="Mediator_Med13_N"/>
</dbReference>
<evidence type="ECO:0000313" key="14">
    <source>
        <dbReference type="EMBL" id="JAP40758.1"/>
    </source>
</evidence>
<feature type="region of interest" description="Disordered" evidence="10">
    <location>
        <begin position="274"/>
        <end position="303"/>
    </location>
</feature>
<evidence type="ECO:0000259" key="13">
    <source>
        <dbReference type="Pfam" id="PF18296"/>
    </source>
</evidence>
<feature type="domain" description="Mediator complex subunit Med13 N-terminal" evidence="12">
    <location>
        <begin position="14"/>
        <end position="234"/>
    </location>
</feature>
<dbReference type="InterPro" id="IPR051139">
    <property type="entry name" value="Mediator_complx_sub13"/>
</dbReference>
<dbReference type="EMBL" id="GEEE01022467">
    <property type="protein sequence ID" value="JAP40758.1"/>
    <property type="molecule type" value="Transcribed_RNA"/>
</dbReference>
<feature type="region of interest" description="Disordered" evidence="10">
    <location>
        <begin position="1421"/>
        <end position="1448"/>
    </location>
</feature>
<evidence type="ECO:0000256" key="2">
    <source>
        <dbReference type="ARBA" id="ARBA00009354"/>
    </source>
</evidence>
<feature type="compositionally biased region" description="Polar residues" evidence="10">
    <location>
        <begin position="342"/>
        <end position="354"/>
    </location>
</feature>
<dbReference type="InterPro" id="IPR041285">
    <property type="entry name" value="MID_MedPIWI"/>
</dbReference>
<name>A0A0X3NM17_SCHSO</name>
<dbReference type="GO" id="GO:0016592">
    <property type="term" value="C:mediator complex"/>
    <property type="evidence" value="ECO:0007669"/>
    <property type="project" value="InterPro"/>
</dbReference>
<keyword evidence="7 9" id="KW-0804">Transcription</keyword>
<feature type="region of interest" description="Disordered" evidence="10">
    <location>
        <begin position="608"/>
        <end position="635"/>
    </location>
</feature>
<dbReference type="PANTHER" id="PTHR48249">
    <property type="entry name" value="MEDIATOR OF RNA POLYMERASE II TRANSCRIPTION SUBUNIT 13"/>
    <property type="match status" value="1"/>
</dbReference>
<evidence type="ECO:0000256" key="5">
    <source>
        <dbReference type="ARBA" id="ARBA00023015"/>
    </source>
</evidence>
<feature type="compositionally biased region" description="Polar residues" evidence="10">
    <location>
        <begin position="274"/>
        <end position="299"/>
    </location>
</feature>
<protein>
    <recommendedName>
        <fullName evidence="3 9">Mediator of RNA polymerase II transcription subunit 13</fullName>
    </recommendedName>
</protein>